<evidence type="ECO:0000313" key="2">
    <source>
        <dbReference type="Proteomes" id="UP000324222"/>
    </source>
</evidence>
<dbReference type="AlphaFoldDB" id="A0A5B7IYH7"/>
<protein>
    <submittedName>
        <fullName evidence="1">Uncharacterized protein</fullName>
    </submittedName>
</protein>
<accession>A0A5B7IYH7</accession>
<name>A0A5B7IYH7_PORTR</name>
<organism evidence="1 2">
    <name type="scientific">Portunus trituberculatus</name>
    <name type="common">Swimming crab</name>
    <name type="synonym">Neptunus trituberculatus</name>
    <dbReference type="NCBI Taxonomy" id="210409"/>
    <lineage>
        <taxon>Eukaryota</taxon>
        <taxon>Metazoa</taxon>
        <taxon>Ecdysozoa</taxon>
        <taxon>Arthropoda</taxon>
        <taxon>Crustacea</taxon>
        <taxon>Multicrustacea</taxon>
        <taxon>Malacostraca</taxon>
        <taxon>Eumalacostraca</taxon>
        <taxon>Eucarida</taxon>
        <taxon>Decapoda</taxon>
        <taxon>Pleocyemata</taxon>
        <taxon>Brachyura</taxon>
        <taxon>Eubrachyura</taxon>
        <taxon>Portunoidea</taxon>
        <taxon>Portunidae</taxon>
        <taxon>Portuninae</taxon>
        <taxon>Portunus</taxon>
    </lineage>
</organism>
<gene>
    <name evidence="1" type="ORF">E2C01_082171</name>
</gene>
<dbReference type="EMBL" id="VSRR010074107">
    <property type="protein sequence ID" value="MPC87313.1"/>
    <property type="molecule type" value="Genomic_DNA"/>
</dbReference>
<proteinExistence type="predicted"/>
<comment type="caution">
    <text evidence="1">The sequence shown here is derived from an EMBL/GenBank/DDBJ whole genome shotgun (WGS) entry which is preliminary data.</text>
</comment>
<reference evidence="1 2" key="1">
    <citation type="submission" date="2019-05" db="EMBL/GenBank/DDBJ databases">
        <title>Another draft genome of Portunus trituberculatus and its Hox gene families provides insights of decapod evolution.</title>
        <authorList>
            <person name="Jeong J.-H."/>
            <person name="Song I."/>
            <person name="Kim S."/>
            <person name="Choi T."/>
            <person name="Kim D."/>
            <person name="Ryu S."/>
            <person name="Kim W."/>
        </authorList>
    </citation>
    <scope>NUCLEOTIDE SEQUENCE [LARGE SCALE GENOMIC DNA]</scope>
    <source>
        <tissue evidence="1">Muscle</tissue>
    </source>
</reference>
<keyword evidence="2" id="KW-1185">Reference proteome</keyword>
<sequence length="69" mass="7727">MEEWGSMELLLITTPTTTTTTTTNLLQVLMQVTPFTLQRYKCCQRRPRVCVAGVESINNSLTLHSGLPT</sequence>
<evidence type="ECO:0000313" key="1">
    <source>
        <dbReference type="EMBL" id="MPC87313.1"/>
    </source>
</evidence>
<dbReference type="Proteomes" id="UP000324222">
    <property type="component" value="Unassembled WGS sequence"/>
</dbReference>